<dbReference type="OrthoDB" id="205984at2157"/>
<proteinExistence type="predicted"/>
<feature type="compositionally biased region" description="Basic and acidic residues" evidence="1">
    <location>
        <begin position="157"/>
        <end position="175"/>
    </location>
</feature>
<evidence type="ECO:0000313" key="3">
    <source>
        <dbReference type="EMBL" id="ELY37476.1"/>
    </source>
</evidence>
<feature type="compositionally biased region" description="Basic and acidic residues" evidence="1">
    <location>
        <begin position="134"/>
        <end position="150"/>
    </location>
</feature>
<comment type="caution">
    <text evidence="3">The sequence shown here is derived from an EMBL/GenBank/DDBJ whole genome shotgun (WGS) entry which is preliminary data.</text>
</comment>
<evidence type="ECO:0000256" key="1">
    <source>
        <dbReference type="SAM" id="MobiDB-lite"/>
    </source>
</evidence>
<name>L9VK76_9EURY</name>
<dbReference type="EMBL" id="AOHW01000046">
    <property type="protein sequence ID" value="ELY37476.1"/>
    <property type="molecule type" value="Genomic_DNA"/>
</dbReference>
<protein>
    <submittedName>
        <fullName evidence="3">Uncharacterized protein</fullName>
    </submittedName>
</protein>
<sequence length="203" mass="22133">MDLDLSHPVRWAIIYRALTIGSLLVGVGIAVFGFLAGFRTAIVLLVAEPMNPGPAIEQANPSITLLFCLLGVVVWRFGRAYALFFTLPRASGRAAARRLGSKGRSRVTLRKLDERLAGMEAEITEMRREIQALERSETSTQFDERDHLESDAVPDASRAEQKRDESTGDSSDRSASDPVSAPPSSSVAPDTSRDDGSEREEGE</sequence>
<evidence type="ECO:0000256" key="2">
    <source>
        <dbReference type="SAM" id="Phobius"/>
    </source>
</evidence>
<dbReference type="AlphaFoldDB" id="L9VK76"/>
<dbReference type="eggNOG" id="arCOG09214">
    <property type="taxonomic scope" value="Archaea"/>
</dbReference>
<feature type="region of interest" description="Disordered" evidence="1">
    <location>
        <begin position="134"/>
        <end position="203"/>
    </location>
</feature>
<keyword evidence="4" id="KW-1185">Reference proteome</keyword>
<feature type="compositionally biased region" description="Low complexity" evidence="1">
    <location>
        <begin position="176"/>
        <end position="190"/>
    </location>
</feature>
<keyword evidence="2" id="KW-0472">Membrane</keyword>
<keyword evidence="2" id="KW-1133">Transmembrane helix</keyword>
<reference evidence="3 4" key="1">
    <citation type="journal article" date="2014" name="PLoS Genet.">
        <title>Phylogenetically driven sequencing of extremely halophilic archaea reveals strategies for static and dynamic osmo-response.</title>
        <authorList>
            <person name="Becker E.A."/>
            <person name="Seitzer P.M."/>
            <person name="Tritt A."/>
            <person name="Larsen D."/>
            <person name="Krusor M."/>
            <person name="Yao A.I."/>
            <person name="Wu D."/>
            <person name="Madern D."/>
            <person name="Eisen J.A."/>
            <person name="Darling A.E."/>
            <person name="Facciotti M.T."/>
        </authorList>
    </citation>
    <scope>NUCLEOTIDE SEQUENCE [LARGE SCALE GENOMIC DNA]</scope>
    <source>
        <strain evidence="3 4">GA33</strain>
    </source>
</reference>
<accession>L9VK76</accession>
<gene>
    <name evidence="3" type="ORF">C496_20350</name>
</gene>
<organism evidence="3 4">
    <name type="scientific">Natronorubrum tibetense GA33</name>
    <dbReference type="NCBI Taxonomy" id="1114856"/>
    <lineage>
        <taxon>Archaea</taxon>
        <taxon>Methanobacteriati</taxon>
        <taxon>Methanobacteriota</taxon>
        <taxon>Stenosarchaea group</taxon>
        <taxon>Halobacteria</taxon>
        <taxon>Halobacteriales</taxon>
        <taxon>Natrialbaceae</taxon>
        <taxon>Natronorubrum</taxon>
    </lineage>
</organism>
<dbReference type="RefSeq" id="WP_006092193.1">
    <property type="nucleotide sequence ID" value="NZ_AOHW01000046.1"/>
</dbReference>
<dbReference type="Proteomes" id="UP000011599">
    <property type="component" value="Unassembled WGS sequence"/>
</dbReference>
<feature type="transmembrane region" description="Helical" evidence="2">
    <location>
        <begin position="59"/>
        <end position="78"/>
    </location>
</feature>
<evidence type="ECO:0000313" key="4">
    <source>
        <dbReference type="Proteomes" id="UP000011599"/>
    </source>
</evidence>
<feature type="transmembrane region" description="Helical" evidence="2">
    <location>
        <begin position="20"/>
        <end position="47"/>
    </location>
</feature>
<dbReference type="PATRIC" id="fig|1114856.3.peg.4200"/>
<keyword evidence="2" id="KW-0812">Transmembrane</keyword>